<dbReference type="GO" id="GO:0006355">
    <property type="term" value="P:regulation of DNA-templated transcription"/>
    <property type="evidence" value="ECO:0007669"/>
    <property type="project" value="InterPro"/>
</dbReference>
<evidence type="ECO:0000313" key="2">
    <source>
        <dbReference type="EMBL" id="ETW98728.1"/>
    </source>
</evidence>
<gene>
    <name evidence="2" type="ORF">ETSY1_17595</name>
</gene>
<dbReference type="HOGENOM" id="CLU_106247_3_0_7"/>
<dbReference type="InterPro" id="IPR041920">
    <property type="entry name" value="ROS/MUCR_sf"/>
</dbReference>
<organism evidence="2 3">
    <name type="scientific">Entotheonella factor</name>
    <dbReference type="NCBI Taxonomy" id="1429438"/>
    <lineage>
        <taxon>Bacteria</taxon>
        <taxon>Pseudomonadati</taxon>
        <taxon>Nitrospinota/Tectimicrobiota group</taxon>
        <taxon>Candidatus Tectimicrobiota</taxon>
        <taxon>Candidatus Entotheonellia</taxon>
        <taxon>Candidatus Entotheonellales</taxon>
        <taxon>Candidatus Entotheonellaceae</taxon>
        <taxon>Candidatus Entotheonella</taxon>
    </lineage>
</organism>
<comment type="similarity">
    <text evidence="1">Belongs to the ros/MucR family.</text>
</comment>
<keyword evidence="3" id="KW-1185">Reference proteome</keyword>
<accession>W4LKV1</accession>
<evidence type="ECO:0000313" key="3">
    <source>
        <dbReference type="Proteomes" id="UP000019141"/>
    </source>
</evidence>
<dbReference type="GO" id="GO:0003677">
    <property type="term" value="F:DNA binding"/>
    <property type="evidence" value="ECO:0007669"/>
    <property type="project" value="InterPro"/>
</dbReference>
<evidence type="ECO:0000256" key="1">
    <source>
        <dbReference type="ARBA" id="ARBA00007031"/>
    </source>
</evidence>
<dbReference type="EMBL" id="AZHW01000527">
    <property type="protein sequence ID" value="ETW98728.1"/>
    <property type="molecule type" value="Genomic_DNA"/>
</dbReference>
<dbReference type="InterPro" id="IPR008807">
    <property type="entry name" value="ROS_MUCR"/>
</dbReference>
<dbReference type="Gene3D" id="1.10.10.1550">
    <property type="entry name" value="ROS/MUCR transcriptional regulator protein"/>
    <property type="match status" value="1"/>
</dbReference>
<protein>
    <recommendedName>
        <fullName evidence="4">MucR family transcriptional regulator</fullName>
    </recommendedName>
</protein>
<evidence type="ECO:0008006" key="4">
    <source>
        <dbReference type="Google" id="ProtNLM"/>
    </source>
</evidence>
<sequence>MSETLLDMAKALVLAQIEVHHVTPDNLRAVLHSTYATLNQLQVMETENRGAQDLGLPQDSPGAFNWQQSITKHAIRCLECGESFKQLSRRHLQRHALDSKAYRRKYGIPRKQPLSAWVATARRRQLAKSIRPWEKARTAKAALS</sequence>
<dbReference type="GO" id="GO:0008270">
    <property type="term" value="F:zinc ion binding"/>
    <property type="evidence" value="ECO:0007669"/>
    <property type="project" value="InterPro"/>
</dbReference>
<dbReference type="Proteomes" id="UP000019141">
    <property type="component" value="Unassembled WGS sequence"/>
</dbReference>
<dbReference type="Pfam" id="PF05443">
    <property type="entry name" value="ROS_MUCR"/>
    <property type="match status" value="1"/>
</dbReference>
<reference evidence="2 3" key="1">
    <citation type="journal article" date="2014" name="Nature">
        <title>An environmental bacterial taxon with a large and distinct metabolic repertoire.</title>
        <authorList>
            <person name="Wilson M.C."/>
            <person name="Mori T."/>
            <person name="Ruckert C."/>
            <person name="Uria A.R."/>
            <person name="Helf M.J."/>
            <person name="Takada K."/>
            <person name="Gernert C."/>
            <person name="Steffens U.A."/>
            <person name="Heycke N."/>
            <person name="Schmitt S."/>
            <person name="Rinke C."/>
            <person name="Helfrich E.J."/>
            <person name="Brachmann A.O."/>
            <person name="Gurgui C."/>
            <person name="Wakimoto T."/>
            <person name="Kracht M."/>
            <person name="Crusemann M."/>
            <person name="Hentschel U."/>
            <person name="Abe I."/>
            <person name="Matsunaga S."/>
            <person name="Kalinowski J."/>
            <person name="Takeyama H."/>
            <person name="Piel J."/>
        </authorList>
    </citation>
    <scope>NUCLEOTIDE SEQUENCE [LARGE SCALE GENOMIC DNA]</scope>
    <source>
        <strain evidence="3">TSY1</strain>
    </source>
</reference>
<dbReference type="AlphaFoldDB" id="W4LKV1"/>
<proteinExistence type="inferred from homology"/>
<name>W4LKV1_ENTF1</name>
<comment type="caution">
    <text evidence="2">The sequence shown here is derived from an EMBL/GenBank/DDBJ whole genome shotgun (WGS) entry which is preliminary data.</text>
</comment>